<comment type="caution">
    <text evidence="1">The sequence shown here is derived from an EMBL/GenBank/DDBJ whole genome shotgun (WGS) entry which is preliminary data.</text>
</comment>
<name>A0A645BLN6_9ZZZZ</name>
<sequence>MEKRGISNHAKDLFAGLAAFFKGFRHAHGNGEPAAHADDRIHCRKGSCTAERVATDIARDDGVLALAEHIEETSVRTARAERRGTRYGAAANADNARLFAEHRFADNFRVEFVHIRNQCLADAEDARGLDLILQERVELLDDIQRFHLLGKRADETDGKRPGKAEFEERRIFREGFLCVLVGNGRRDHADLVALEFHPVERAGLGVFREMLKLRFQHRAVALGVGGRAYKFRNVARIRGNGAFLSFAKFDQALAVANARSHAKQHGQVEALRNFVGFLHEILAFLRVAWFHKRNLGKGRVAAVILLVLGRMHIRVVRADNHKPRANAVISGGKDRVGGNVDAHMLHG</sequence>
<evidence type="ECO:0000313" key="1">
    <source>
        <dbReference type="EMBL" id="MPM66147.1"/>
    </source>
</evidence>
<dbReference type="EMBL" id="VSSQ01020915">
    <property type="protein sequence ID" value="MPM66147.1"/>
    <property type="molecule type" value="Genomic_DNA"/>
</dbReference>
<accession>A0A645BLN6</accession>
<reference evidence="1" key="1">
    <citation type="submission" date="2019-08" db="EMBL/GenBank/DDBJ databases">
        <authorList>
            <person name="Kucharzyk K."/>
            <person name="Murdoch R.W."/>
            <person name="Higgins S."/>
            <person name="Loffler F."/>
        </authorList>
    </citation>
    <scope>NUCLEOTIDE SEQUENCE</scope>
</reference>
<dbReference type="AlphaFoldDB" id="A0A645BLN6"/>
<gene>
    <name evidence="1" type="ORF">SDC9_113054</name>
</gene>
<protein>
    <submittedName>
        <fullName evidence="1">Uncharacterized protein</fullName>
    </submittedName>
</protein>
<proteinExistence type="predicted"/>
<organism evidence="1">
    <name type="scientific">bioreactor metagenome</name>
    <dbReference type="NCBI Taxonomy" id="1076179"/>
    <lineage>
        <taxon>unclassified sequences</taxon>
        <taxon>metagenomes</taxon>
        <taxon>ecological metagenomes</taxon>
    </lineage>
</organism>